<evidence type="ECO:0000313" key="1">
    <source>
        <dbReference type="EMBL" id="VDC95365.1"/>
    </source>
</evidence>
<name>A0A3P6AZX4_BRACM</name>
<dbReference type="AlphaFoldDB" id="A0A3P6AZX4"/>
<proteinExistence type="predicted"/>
<gene>
    <name evidence="1" type="ORF">BRAA07T27975Z</name>
</gene>
<reference evidence="1" key="1">
    <citation type="submission" date="2018-11" db="EMBL/GenBank/DDBJ databases">
        <authorList>
            <consortium name="Genoscope - CEA"/>
            <person name="William W."/>
        </authorList>
    </citation>
    <scope>NUCLEOTIDE SEQUENCE</scope>
</reference>
<accession>A0A3P6AZX4</accession>
<protein>
    <submittedName>
        <fullName evidence="1">Uncharacterized protein</fullName>
    </submittedName>
</protein>
<organism evidence="1">
    <name type="scientific">Brassica campestris</name>
    <name type="common">Field mustard</name>
    <dbReference type="NCBI Taxonomy" id="3711"/>
    <lineage>
        <taxon>Eukaryota</taxon>
        <taxon>Viridiplantae</taxon>
        <taxon>Streptophyta</taxon>
        <taxon>Embryophyta</taxon>
        <taxon>Tracheophyta</taxon>
        <taxon>Spermatophyta</taxon>
        <taxon>Magnoliopsida</taxon>
        <taxon>eudicotyledons</taxon>
        <taxon>Gunneridae</taxon>
        <taxon>Pentapetalae</taxon>
        <taxon>rosids</taxon>
        <taxon>malvids</taxon>
        <taxon>Brassicales</taxon>
        <taxon>Brassicaceae</taxon>
        <taxon>Brassiceae</taxon>
        <taxon>Brassica</taxon>
    </lineage>
</organism>
<dbReference type="EMBL" id="LR031574">
    <property type="protein sequence ID" value="VDC95365.1"/>
    <property type="molecule type" value="Genomic_DNA"/>
</dbReference>
<sequence>MRLQRTMMCGEWFVKTRGGPKLHVFSRVFPVKRGLDGCDWPESLPHMKQMRGGSLRLEVLLSLPGVTSARVRLGIRLLSLVVKV</sequence>